<sequence length="66" mass="8215">MFSTRETVDDLQIQRIYMLHSGYRRGHKAKHETMEIIRRWYDGNGNRAIEARHRNMNYYVDTRWRN</sequence>
<organism evidence="1 2">
    <name type="scientific">Prevotella heparinolytica</name>
    <dbReference type="NCBI Taxonomy" id="28113"/>
    <lineage>
        <taxon>Bacteria</taxon>
        <taxon>Pseudomonadati</taxon>
        <taxon>Bacteroidota</taxon>
        <taxon>Bacteroidia</taxon>
        <taxon>Bacteroidales</taxon>
        <taxon>Bacteroidaceae</taxon>
        <taxon>Bacteroides</taxon>
    </lineage>
</organism>
<dbReference type="Proteomes" id="UP000279562">
    <property type="component" value="Unassembled WGS sequence"/>
</dbReference>
<protein>
    <submittedName>
        <fullName evidence="1">Uncharacterized protein</fullName>
    </submittedName>
</protein>
<dbReference type="RefSeq" id="WP_125239998.1">
    <property type="nucleotide sequence ID" value="NZ_RQYF01000091.1"/>
</dbReference>
<reference evidence="1 2" key="1">
    <citation type="submission" date="2018-11" db="EMBL/GenBank/DDBJ databases">
        <title>Genomes From Bacteria Associated with the Canine Oral Cavity: a Test Case for Automated Genome-Based Taxonomic Assignment.</title>
        <authorList>
            <person name="Coil D.A."/>
            <person name="Jospin G."/>
            <person name="Darling A.E."/>
            <person name="Wallis C."/>
            <person name="Davis I.J."/>
            <person name="Harris S."/>
            <person name="Eisen J.A."/>
            <person name="Holcombe L.J."/>
            <person name="O'Flynn C."/>
        </authorList>
    </citation>
    <scope>NUCLEOTIDE SEQUENCE [LARGE SCALE GENOMIC DNA]</scope>
    <source>
        <strain evidence="1 2">OH1047_COT-310</strain>
    </source>
</reference>
<evidence type="ECO:0000313" key="1">
    <source>
        <dbReference type="EMBL" id="RRD88046.1"/>
    </source>
</evidence>
<comment type="caution">
    <text evidence="1">The sequence shown here is derived from an EMBL/GenBank/DDBJ whole genome shotgun (WGS) entry which is preliminary data.</text>
</comment>
<gene>
    <name evidence="1" type="ORF">EII33_12555</name>
</gene>
<dbReference type="EMBL" id="RQYF01000091">
    <property type="protein sequence ID" value="RRD88046.1"/>
    <property type="molecule type" value="Genomic_DNA"/>
</dbReference>
<name>A0A3P1ZZP9_9BACE</name>
<keyword evidence="2" id="KW-1185">Reference proteome</keyword>
<accession>A0A3P1ZZP9</accession>
<evidence type="ECO:0000313" key="2">
    <source>
        <dbReference type="Proteomes" id="UP000279562"/>
    </source>
</evidence>
<dbReference type="AlphaFoldDB" id="A0A3P1ZZP9"/>
<proteinExistence type="predicted"/>